<sequence length="223" mass="25634">MPLYTESFKNYLKPGIDSNYGIIGLDTFEKSLAKYFYSDVAVSIYSSNYAEACLNIEFQNNLTLSEVLYFLNTHIWEQEEDHCVLTNVNPFLKALQALQDLNSSTIDIEEISILLKDTSIVIKKIYSQSIPSQLENILKEITDHHFMLTKNAKEVPFEMFIPVFEEGPLEGNSNLENIRSGNNSSINDYFGYWGLYYDSETDAVIYDLESKSMVYGDLFMLNH</sequence>
<dbReference type="EMBL" id="JBEWYP010000003">
    <property type="protein sequence ID" value="MET7029389.1"/>
    <property type="molecule type" value="Genomic_DNA"/>
</dbReference>
<name>A0ABV2TVU6_9FLAO</name>
<proteinExistence type="predicted"/>
<gene>
    <name evidence="1" type="ORF">ABXZ32_08275</name>
</gene>
<keyword evidence="2" id="KW-1185">Reference proteome</keyword>
<evidence type="ECO:0000313" key="2">
    <source>
        <dbReference type="Proteomes" id="UP001549773"/>
    </source>
</evidence>
<protein>
    <submittedName>
        <fullName evidence="1">Uncharacterized protein</fullName>
    </submittedName>
</protein>
<dbReference type="RefSeq" id="WP_354618205.1">
    <property type="nucleotide sequence ID" value="NZ_JBEWYP010000003.1"/>
</dbReference>
<organism evidence="1 2">
    <name type="scientific">Sediminicola luteus</name>
    <dbReference type="NCBI Taxonomy" id="319238"/>
    <lineage>
        <taxon>Bacteria</taxon>
        <taxon>Pseudomonadati</taxon>
        <taxon>Bacteroidota</taxon>
        <taxon>Flavobacteriia</taxon>
        <taxon>Flavobacteriales</taxon>
        <taxon>Flavobacteriaceae</taxon>
        <taxon>Sediminicola</taxon>
    </lineage>
</organism>
<dbReference type="Proteomes" id="UP001549773">
    <property type="component" value="Unassembled WGS sequence"/>
</dbReference>
<reference evidence="1 2" key="1">
    <citation type="submission" date="2024-07" db="EMBL/GenBank/DDBJ databases">
        <title>The genome sequence of type strain Sediminicola luteus GDMCC 1.2596T.</title>
        <authorList>
            <person name="Liu Y."/>
        </authorList>
    </citation>
    <scope>NUCLEOTIDE SEQUENCE [LARGE SCALE GENOMIC DNA]</scope>
    <source>
        <strain evidence="1 2">GDMCC 1.2596</strain>
    </source>
</reference>
<evidence type="ECO:0000313" key="1">
    <source>
        <dbReference type="EMBL" id="MET7029389.1"/>
    </source>
</evidence>
<accession>A0ABV2TVU6</accession>
<comment type="caution">
    <text evidence="1">The sequence shown here is derived from an EMBL/GenBank/DDBJ whole genome shotgun (WGS) entry which is preliminary data.</text>
</comment>